<dbReference type="PANTHER" id="PTHR16515">
    <property type="entry name" value="PR DOMAIN ZINC FINGER PROTEIN"/>
    <property type="match status" value="1"/>
</dbReference>
<dbReference type="SUPFAM" id="SSF82199">
    <property type="entry name" value="SET domain"/>
    <property type="match status" value="1"/>
</dbReference>
<keyword evidence="7" id="KW-0804">Transcription</keyword>
<keyword evidence="2" id="KW-0479">Metal-binding</keyword>
<dbReference type="PANTHER" id="PTHR16515:SF49">
    <property type="entry name" value="GASTRULA ZINC FINGER PROTEIN XLCGF49.1-LIKE-RELATED"/>
    <property type="match status" value="1"/>
</dbReference>
<feature type="domain" description="SET" evidence="12">
    <location>
        <begin position="55"/>
        <end position="183"/>
    </location>
</feature>
<dbReference type="GO" id="GO:0010468">
    <property type="term" value="P:regulation of gene expression"/>
    <property type="evidence" value="ECO:0007669"/>
    <property type="project" value="TreeGrafter"/>
</dbReference>
<dbReference type="EMBL" id="BDGG01000013">
    <property type="protein sequence ID" value="GAV06073.1"/>
    <property type="molecule type" value="Genomic_DNA"/>
</dbReference>
<feature type="region of interest" description="Disordered" evidence="10">
    <location>
        <begin position="239"/>
        <end position="300"/>
    </location>
</feature>
<evidence type="ECO:0000256" key="7">
    <source>
        <dbReference type="ARBA" id="ARBA00023163"/>
    </source>
</evidence>
<feature type="domain" description="C2H2-type" evidence="11">
    <location>
        <begin position="701"/>
        <end position="723"/>
    </location>
</feature>
<dbReference type="AlphaFoldDB" id="A0A1D1W099"/>
<evidence type="ECO:0000256" key="2">
    <source>
        <dbReference type="ARBA" id="ARBA00022723"/>
    </source>
</evidence>
<dbReference type="InterPro" id="IPR036236">
    <property type="entry name" value="Znf_C2H2_sf"/>
</dbReference>
<dbReference type="Pfam" id="PF21549">
    <property type="entry name" value="PRDM2_PR"/>
    <property type="match status" value="1"/>
</dbReference>
<comment type="caution">
    <text evidence="13">The sequence shown here is derived from an EMBL/GenBank/DDBJ whole genome shotgun (WGS) entry which is preliminary data.</text>
</comment>
<dbReference type="GO" id="GO:0005634">
    <property type="term" value="C:nucleus"/>
    <property type="evidence" value="ECO:0007669"/>
    <property type="project" value="TreeGrafter"/>
</dbReference>
<evidence type="ECO:0000313" key="14">
    <source>
        <dbReference type="Proteomes" id="UP000186922"/>
    </source>
</evidence>
<dbReference type="GO" id="GO:0008270">
    <property type="term" value="F:zinc ion binding"/>
    <property type="evidence" value="ECO:0007669"/>
    <property type="project" value="UniProtKB-KW"/>
</dbReference>
<dbReference type="SMART" id="SM00355">
    <property type="entry name" value="ZnF_C2H2"/>
    <property type="match status" value="9"/>
</dbReference>
<keyword evidence="4 9" id="KW-0863">Zinc-finger</keyword>
<evidence type="ECO:0000256" key="5">
    <source>
        <dbReference type="ARBA" id="ARBA00022833"/>
    </source>
</evidence>
<dbReference type="PROSITE" id="PS50280">
    <property type="entry name" value="SET"/>
    <property type="match status" value="1"/>
</dbReference>
<keyword evidence="8" id="KW-0539">Nucleus</keyword>
<feature type="region of interest" description="Disordered" evidence="10">
    <location>
        <begin position="791"/>
        <end position="810"/>
    </location>
</feature>
<feature type="domain" description="C2H2-type" evidence="11">
    <location>
        <begin position="645"/>
        <end position="672"/>
    </location>
</feature>
<dbReference type="OrthoDB" id="8117402at2759"/>
<feature type="region of interest" description="Disordered" evidence="10">
    <location>
        <begin position="1"/>
        <end position="21"/>
    </location>
</feature>
<evidence type="ECO:0000313" key="13">
    <source>
        <dbReference type="EMBL" id="GAV06073.1"/>
    </source>
</evidence>
<proteinExistence type="predicted"/>
<evidence type="ECO:0000256" key="8">
    <source>
        <dbReference type="ARBA" id="ARBA00023242"/>
    </source>
</evidence>
<feature type="domain" description="C2H2-type" evidence="11">
    <location>
        <begin position="509"/>
        <end position="538"/>
    </location>
</feature>
<name>A0A1D1W099_RAMVA</name>
<keyword evidence="6" id="KW-0805">Transcription regulation</keyword>
<keyword evidence="3" id="KW-0677">Repeat</keyword>
<dbReference type="Pfam" id="PF00096">
    <property type="entry name" value="zf-C2H2"/>
    <property type="match status" value="2"/>
</dbReference>
<feature type="compositionally biased region" description="Polar residues" evidence="10">
    <location>
        <begin position="283"/>
        <end position="297"/>
    </location>
</feature>
<evidence type="ECO:0000256" key="3">
    <source>
        <dbReference type="ARBA" id="ARBA00022737"/>
    </source>
</evidence>
<evidence type="ECO:0000256" key="4">
    <source>
        <dbReference type="ARBA" id="ARBA00022771"/>
    </source>
</evidence>
<feature type="domain" description="C2H2-type" evidence="11">
    <location>
        <begin position="729"/>
        <end position="757"/>
    </location>
</feature>
<reference evidence="13 14" key="1">
    <citation type="journal article" date="2016" name="Nat. Commun.">
        <title>Extremotolerant tardigrade genome and improved radiotolerance of human cultured cells by tardigrade-unique protein.</title>
        <authorList>
            <person name="Hashimoto T."/>
            <person name="Horikawa D.D."/>
            <person name="Saito Y."/>
            <person name="Kuwahara H."/>
            <person name="Kozuka-Hata H."/>
            <person name="Shin-I T."/>
            <person name="Minakuchi Y."/>
            <person name="Ohishi K."/>
            <person name="Motoyama A."/>
            <person name="Aizu T."/>
            <person name="Enomoto A."/>
            <person name="Kondo K."/>
            <person name="Tanaka S."/>
            <person name="Hara Y."/>
            <person name="Koshikawa S."/>
            <person name="Sagara H."/>
            <person name="Miura T."/>
            <person name="Yokobori S."/>
            <person name="Miyagawa K."/>
            <person name="Suzuki Y."/>
            <person name="Kubo T."/>
            <person name="Oyama M."/>
            <person name="Kohara Y."/>
            <person name="Fujiyama A."/>
            <person name="Arakawa K."/>
            <person name="Katayama T."/>
            <person name="Toyoda A."/>
            <person name="Kunieda T."/>
        </authorList>
    </citation>
    <scope>NUCLEOTIDE SEQUENCE [LARGE SCALE GENOMIC DNA]</scope>
    <source>
        <strain evidence="13 14">YOKOZUNA-1</strain>
    </source>
</reference>
<dbReference type="InterPro" id="IPR013087">
    <property type="entry name" value="Znf_C2H2_type"/>
</dbReference>
<protein>
    <recommendedName>
        <fullName evidence="15">SET domain-containing protein</fullName>
    </recommendedName>
</protein>
<dbReference type="Gene3D" id="3.30.160.60">
    <property type="entry name" value="Classic Zinc Finger"/>
    <property type="match status" value="5"/>
</dbReference>
<keyword evidence="14" id="KW-1185">Reference proteome</keyword>
<gene>
    <name evidence="13" type="primary">RvY_16109-1</name>
    <name evidence="13" type="synonym">RvY_16109.1</name>
    <name evidence="13" type="ORF">RvY_16109</name>
</gene>
<keyword evidence="5" id="KW-0862">Zinc</keyword>
<dbReference type="PROSITE" id="PS00028">
    <property type="entry name" value="ZINC_FINGER_C2H2_1"/>
    <property type="match status" value="8"/>
</dbReference>
<feature type="domain" description="C2H2-type" evidence="11">
    <location>
        <begin position="673"/>
        <end position="701"/>
    </location>
</feature>
<evidence type="ECO:0000256" key="9">
    <source>
        <dbReference type="PROSITE-ProRule" id="PRU00042"/>
    </source>
</evidence>
<sequence>MEQDGNTSLEPDANHSGPPRCDQCSLFEDGPCVSHSRLTIADRALPPKAIATLPEQLELRDVGQESVDDYEHGKGVFAKTSIPGETIFGPLVGTLIQAKATSTRAFNFGLVVEGGIVDGNRIVGSTVMHYRLTSDAHCNWMMYVRLSDDPSKVNLMAYQHGAHVYFTALKTLVEGDELIVGYSLQYAKAIGMVSPDTHVGTMLPNNRQTIIPIVNITQIPLEKDIDVDMESLASADTFTPTAHHELEEGSFSPTYETDKSTEGKIIPTQRSEPPRKRGRPRRNLTSTVSIQPNPDQTSSDEKEIAEAVAQLAQLQQFNHSLPEQISSIRHIQTGNEPGYSIEHDLGNMEEKPFEALQLAITQTIDREMNLPVVRITEANTSADEFQMSDFLSTDEPQPVMPRRTRERRILSRPHLRRLEARPSKAKDLTLPPAAVVEAGEETPTKDRKKRASVKVHKVDLFGALVEIPVGTPRGGGSKQPIMEKQHLLESAEKLPTASKLLASNMRYRYKCPEQDCSAHFRIPGLLSIHETKHGNEVPEEFRGDGPKSCPGCESELPDWDALVEHVKSHERQHNRKDRKGRTGGVKCETCGKEFAGEKYLVTHVQRLHSGEAEKTVKCNQCDKTFFTTAAMRSHENFQHGMRKGFECPVCLESFKGGLNLNIHGETHRVDSNFPCRLCPKVFSSWLILIRHMKQQHKTTKVVCDVCQKPFKNNGALDRHQKVHYDAFDYACEICGRRFKQKPLFEAHQKRLHNPDRQYRFKERSEKVAKSYADAVVCGICHRQYNSQERLEEHQRVKHGKVTPESEEESE</sequence>
<dbReference type="PROSITE" id="PS50157">
    <property type="entry name" value="ZINC_FINGER_C2H2_2"/>
    <property type="match status" value="8"/>
</dbReference>
<dbReference type="Gene3D" id="2.170.270.10">
    <property type="entry name" value="SET domain"/>
    <property type="match status" value="1"/>
</dbReference>
<organism evidence="13 14">
    <name type="scientific">Ramazzottius varieornatus</name>
    <name type="common">Water bear</name>
    <name type="synonym">Tardigrade</name>
    <dbReference type="NCBI Taxonomy" id="947166"/>
    <lineage>
        <taxon>Eukaryota</taxon>
        <taxon>Metazoa</taxon>
        <taxon>Ecdysozoa</taxon>
        <taxon>Tardigrada</taxon>
        <taxon>Eutardigrada</taxon>
        <taxon>Parachela</taxon>
        <taxon>Hypsibioidea</taxon>
        <taxon>Ramazzottiidae</taxon>
        <taxon>Ramazzottius</taxon>
    </lineage>
</organism>
<evidence type="ECO:0000256" key="10">
    <source>
        <dbReference type="SAM" id="MobiDB-lite"/>
    </source>
</evidence>
<accession>A0A1D1W099</accession>
<dbReference type="Proteomes" id="UP000186922">
    <property type="component" value="Unassembled WGS sequence"/>
</dbReference>
<dbReference type="SUPFAM" id="SSF57667">
    <property type="entry name" value="beta-beta-alpha zinc fingers"/>
    <property type="match status" value="3"/>
</dbReference>
<feature type="domain" description="C2H2-type" evidence="11">
    <location>
        <begin position="616"/>
        <end position="644"/>
    </location>
</feature>
<evidence type="ECO:0000259" key="11">
    <source>
        <dbReference type="PROSITE" id="PS50157"/>
    </source>
</evidence>
<dbReference type="InterPro" id="IPR050331">
    <property type="entry name" value="Zinc_finger"/>
</dbReference>
<feature type="domain" description="C2H2-type" evidence="11">
    <location>
        <begin position="585"/>
        <end position="613"/>
    </location>
</feature>
<evidence type="ECO:0000259" key="12">
    <source>
        <dbReference type="PROSITE" id="PS50280"/>
    </source>
</evidence>
<evidence type="ECO:0000256" key="6">
    <source>
        <dbReference type="ARBA" id="ARBA00023015"/>
    </source>
</evidence>
<evidence type="ECO:0008006" key="15">
    <source>
        <dbReference type="Google" id="ProtNLM"/>
    </source>
</evidence>
<evidence type="ECO:0000256" key="1">
    <source>
        <dbReference type="ARBA" id="ARBA00004123"/>
    </source>
</evidence>
<dbReference type="InterPro" id="IPR046341">
    <property type="entry name" value="SET_dom_sf"/>
</dbReference>
<dbReference type="InterPro" id="IPR001214">
    <property type="entry name" value="SET_dom"/>
</dbReference>
<feature type="domain" description="C2H2-type" evidence="11">
    <location>
        <begin position="775"/>
        <end position="803"/>
    </location>
</feature>
<comment type="subcellular location">
    <subcellularLocation>
        <location evidence="1">Nucleus</location>
    </subcellularLocation>
</comment>
<dbReference type="STRING" id="947166.A0A1D1W099"/>
<dbReference type="Pfam" id="PF13894">
    <property type="entry name" value="zf-C2H2_4"/>
    <property type="match status" value="1"/>
</dbReference>